<reference evidence="3 4" key="1">
    <citation type="journal article" date="2016" name="Front. Microbiol.">
        <title>Genomic Resource of Rice Seed Associated Bacteria.</title>
        <authorList>
            <person name="Midha S."/>
            <person name="Bansal K."/>
            <person name="Sharma S."/>
            <person name="Kumar N."/>
            <person name="Patil P.P."/>
            <person name="Chaudhry V."/>
            <person name="Patil P.B."/>
        </authorList>
    </citation>
    <scope>NUCLEOTIDE SEQUENCE [LARGE SCALE GENOMIC DNA]</scope>
    <source>
        <strain evidence="3 4">NS184</strain>
    </source>
</reference>
<dbReference type="Proteomes" id="UP000078252">
    <property type="component" value="Unassembled WGS sequence"/>
</dbReference>
<dbReference type="OrthoDB" id="3429883at2"/>
<proteinExistence type="predicted"/>
<comment type="caution">
    <text evidence="3">The sequence shown here is derived from an EMBL/GenBank/DDBJ whole genome shotgun (WGS) entry which is preliminary data.</text>
</comment>
<feature type="region of interest" description="Disordered" evidence="1">
    <location>
        <begin position="124"/>
        <end position="145"/>
    </location>
</feature>
<name>A0A175S279_9MICO</name>
<evidence type="ECO:0000256" key="2">
    <source>
        <dbReference type="SAM" id="SignalP"/>
    </source>
</evidence>
<dbReference type="PATRIC" id="fig|33881.3.peg.843"/>
<accession>A0A175S279</accession>
<evidence type="ECO:0000313" key="3">
    <source>
        <dbReference type="EMBL" id="KTR11734.1"/>
    </source>
</evidence>
<dbReference type="PROSITE" id="PS51257">
    <property type="entry name" value="PROKAR_LIPOPROTEIN"/>
    <property type="match status" value="1"/>
</dbReference>
<feature type="chain" id="PRO_5039318776" description="DUF3060 domain-containing protein" evidence="2">
    <location>
        <begin position="20"/>
        <end position="145"/>
    </location>
</feature>
<feature type="signal peptide" evidence="2">
    <location>
        <begin position="1"/>
        <end position="19"/>
    </location>
</feature>
<sequence length="145" mass="14488">MKRTHVMTALATAVLAAVALTGCTAGGDSKAEPSKKPSASATAKPEKTVYDKCEDGFATILTTNTDAGETFTLGDCANVSIVGPGAEGSRFEIGAVDTLVVEGDQVTASVASAKKIIVAGKGNTVTHGGDAEVQDDGADNTVTAK</sequence>
<dbReference type="RefSeq" id="WP_058724216.1">
    <property type="nucleotide sequence ID" value="NZ_LDQC01000002.1"/>
</dbReference>
<keyword evidence="2" id="KW-0732">Signal</keyword>
<evidence type="ECO:0008006" key="5">
    <source>
        <dbReference type="Google" id="ProtNLM"/>
    </source>
</evidence>
<feature type="region of interest" description="Disordered" evidence="1">
    <location>
        <begin position="26"/>
        <end position="45"/>
    </location>
</feature>
<evidence type="ECO:0000256" key="1">
    <source>
        <dbReference type="SAM" id="MobiDB-lite"/>
    </source>
</evidence>
<protein>
    <recommendedName>
        <fullName evidence="5">DUF3060 domain-containing protein</fullName>
    </recommendedName>
</protein>
<gene>
    <name evidence="3" type="ORF">NS184_00715</name>
</gene>
<organism evidence="3 4">
    <name type="scientific">Curtobacterium luteum</name>
    <dbReference type="NCBI Taxonomy" id="33881"/>
    <lineage>
        <taxon>Bacteria</taxon>
        <taxon>Bacillati</taxon>
        <taxon>Actinomycetota</taxon>
        <taxon>Actinomycetes</taxon>
        <taxon>Micrococcales</taxon>
        <taxon>Microbacteriaceae</taxon>
        <taxon>Curtobacterium</taxon>
    </lineage>
</organism>
<evidence type="ECO:0000313" key="4">
    <source>
        <dbReference type="Proteomes" id="UP000078252"/>
    </source>
</evidence>
<dbReference type="AlphaFoldDB" id="A0A175S279"/>
<dbReference type="EMBL" id="LDQC01000002">
    <property type="protein sequence ID" value="KTR11734.1"/>
    <property type="molecule type" value="Genomic_DNA"/>
</dbReference>